<comment type="caution">
    <text evidence="1">The sequence shown here is derived from an EMBL/GenBank/DDBJ whole genome shotgun (WGS) entry which is preliminary data.</text>
</comment>
<gene>
    <name evidence="1" type="ORF">LCGC14_1269920</name>
</gene>
<proteinExistence type="predicted"/>
<dbReference type="AlphaFoldDB" id="A0A0F9NF63"/>
<protein>
    <submittedName>
        <fullName evidence="1">Uncharacterized protein</fullName>
    </submittedName>
</protein>
<organism evidence="1">
    <name type="scientific">marine sediment metagenome</name>
    <dbReference type="NCBI Taxonomy" id="412755"/>
    <lineage>
        <taxon>unclassified sequences</taxon>
        <taxon>metagenomes</taxon>
        <taxon>ecological metagenomes</taxon>
    </lineage>
</organism>
<accession>A0A0F9NF63</accession>
<sequence>MIWIDKKEIKETSSFMYITQDIFAKLYLRIVNGRFSLLEHNNGDCCICSVIR</sequence>
<reference evidence="1" key="1">
    <citation type="journal article" date="2015" name="Nature">
        <title>Complex archaea that bridge the gap between prokaryotes and eukaryotes.</title>
        <authorList>
            <person name="Spang A."/>
            <person name="Saw J.H."/>
            <person name="Jorgensen S.L."/>
            <person name="Zaremba-Niedzwiedzka K."/>
            <person name="Martijn J."/>
            <person name="Lind A.E."/>
            <person name="van Eijk R."/>
            <person name="Schleper C."/>
            <person name="Guy L."/>
            <person name="Ettema T.J."/>
        </authorList>
    </citation>
    <scope>NUCLEOTIDE SEQUENCE</scope>
</reference>
<dbReference type="EMBL" id="LAZR01007116">
    <property type="protein sequence ID" value="KKM87335.1"/>
    <property type="molecule type" value="Genomic_DNA"/>
</dbReference>
<name>A0A0F9NF63_9ZZZZ</name>
<evidence type="ECO:0000313" key="1">
    <source>
        <dbReference type="EMBL" id="KKM87335.1"/>
    </source>
</evidence>